<dbReference type="Proteomes" id="UP000251186">
    <property type="component" value="Unassembled WGS sequence"/>
</dbReference>
<dbReference type="EMBL" id="UAQP01000014">
    <property type="protein sequence ID" value="SPU55884.1"/>
    <property type="molecule type" value="Genomic_DNA"/>
</dbReference>
<accession>A0A2X1BYM3</accession>
<dbReference type="RefSeq" id="WP_146756782.1">
    <property type="nucleotide sequence ID" value="NZ_UAQP01000014.1"/>
</dbReference>
<reference evidence="1 2" key="1">
    <citation type="submission" date="2018-06" db="EMBL/GenBank/DDBJ databases">
        <authorList>
            <consortium name="Pathogen Informatics"/>
            <person name="Doyle S."/>
        </authorList>
    </citation>
    <scope>NUCLEOTIDE SEQUENCE [LARGE SCALE GENOMIC DNA]</scope>
    <source>
        <strain evidence="1 2">NCTC11166</strain>
    </source>
</reference>
<name>A0A2X1BYM3_BREVE</name>
<sequence>MGKAVMPMRLSAEQLARMEASRARRLAGPVEVVVSGVTLRPSQRDALMEAERLAGGLAERRKAAMLVRLVEGQLKAARDGAAVEAAIEDTLLRAEARGEAFEVETVAVGEFRRDDNGGLARLKGQPILDVQTVRRARRIDGIASLYRAGHLDDDQLRIADEYRQLVEAARPPVGVATIEPRVGRAWADPEAPMAAAIERGQAGALLSRKHAALTPEQAAVLQAVAGRGESIRGLTGGGRRWQTNRSLLIEALTLSDKVRSVEKM</sequence>
<evidence type="ECO:0000313" key="1">
    <source>
        <dbReference type="EMBL" id="SPU55884.1"/>
    </source>
</evidence>
<gene>
    <name evidence="1" type="ORF">NCTC11166_03287</name>
</gene>
<protein>
    <submittedName>
        <fullName evidence="1">Uncharacterized protein</fullName>
    </submittedName>
</protein>
<evidence type="ECO:0000313" key="2">
    <source>
        <dbReference type="Proteomes" id="UP000251186"/>
    </source>
</evidence>
<proteinExistence type="predicted"/>
<organism evidence="1 2">
    <name type="scientific">Brevundimonas vesicularis</name>
    <name type="common">Pseudomonas vesicularis</name>
    <dbReference type="NCBI Taxonomy" id="41276"/>
    <lineage>
        <taxon>Bacteria</taxon>
        <taxon>Pseudomonadati</taxon>
        <taxon>Pseudomonadota</taxon>
        <taxon>Alphaproteobacteria</taxon>
        <taxon>Caulobacterales</taxon>
        <taxon>Caulobacteraceae</taxon>
        <taxon>Brevundimonas</taxon>
    </lineage>
</organism>
<dbReference type="AlphaFoldDB" id="A0A2X1BYM3"/>